<feature type="domain" description="CBS" evidence="11">
    <location>
        <begin position="221"/>
        <end position="283"/>
    </location>
</feature>
<comment type="similarity">
    <text evidence="2">Belongs to the UPF0053 family.</text>
</comment>
<name>K6UN48_9MICO</name>
<keyword evidence="8 10" id="KW-0472">Membrane</keyword>
<comment type="caution">
    <text evidence="13">The sequence shown here is derived from an EMBL/GenBank/DDBJ whole genome shotgun (WGS) entry which is preliminary data.</text>
</comment>
<dbReference type="EMBL" id="BAGZ01000016">
    <property type="protein sequence ID" value="GAB78681.1"/>
    <property type="molecule type" value="Genomic_DNA"/>
</dbReference>
<dbReference type="Pfam" id="PF03471">
    <property type="entry name" value="CorC_HlyC"/>
    <property type="match status" value="1"/>
</dbReference>
<dbReference type="InterPro" id="IPR002550">
    <property type="entry name" value="CNNM"/>
</dbReference>
<accession>K6UN48</accession>
<dbReference type="Pfam" id="PF01595">
    <property type="entry name" value="CNNM"/>
    <property type="match status" value="1"/>
</dbReference>
<dbReference type="SMART" id="SM01091">
    <property type="entry name" value="CorC_HlyC"/>
    <property type="match status" value="1"/>
</dbReference>
<evidence type="ECO:0000256" key="10">
    <source>
        <dbReference type="PROSITE-ProRule" id="PRU01193"/>
    </source>
</evidence>
<evidence type="ECO:0000259" key="11">
    <source>
        <dbReference type="PROSITE" id="PS51371"/>
    </source>
</evidence>
<dbReference type="InterPro" id="IPR016169">
    <property type="entry name" value="FAD-bd_PCMH_sub2"/>
</dbReference>
<keyword evidence="3" id="KW-1003">Cell membrane</keyword>
<evidence type="ECO:0000256" key="9">
    <source>
        <dbReference type="PROSITE-ProRule" id="PRU00703"/>
    </source>
</evidence>
<keyword evidence="7 9" id="KW-0129">CBS domain</keyword>
<dbReference type="RefSeq" id="WP_006503438.1">
    <property type="nucleotide sequence ID" value="NZ_BAGZ01000016.1"/>
</dbReference>
<evidence type="ECO:0000256" key="4">
    <source>
        <dbReference type="ARBA" id="ARBA00022692"/>
    </source>
</evidence>
<keyword evidence="6 10" id="KW-1133">Transmembrane helix</keyword>
<dbReference type="InterPro" id="IPR044751">
    <property type="entry name" value="Ion_transp-like_CBS"/>
</dbReference>
<evidence type="ECO:0000256" key="5">
    <source>
        <dbReference type="ARBA" id="ARBA00022737"/>
    </source>
</evidence>
<evidence type="ECO:0000256" key="2">
    <source>
        <dbReference type="ARBA" id="ARBA00006337"/>
    </source>
</evidence>
<dbReference type="InterPro" id="IPR046342">
    <property type="entry name" value="CBS_dom_sf"/>
</dbReference>
<dbReference type="SUPFAM" id="SSF56176">
    <property type="entry name" value="FAD-binding/transporter-associated domain-like"/>
    <property type="match status" value="1"/>
</dbReference>
<dbReference type="Proteomes" id="UP000008495">
    <property type="component" value="Unassembled WGS sequence"/>
</dbReference>
<evidence type="ECO:0008006" key="15">
    <source>
        <dbReference type="Google" id="ProtNLM"/>
    </source>
</evidence>
<keyword evidence="5" id="KW-0677">Repeat</keyword>
<evidence type="ECO:0000256" key="6">
    <source>
        <dbReference type="ARBA" id="ARBA00022989"/>
    </source>
</evidence>
<keyword evidence="14" id="KW-1185">Reference proteome</keyword>
<dbReference type="InterPro" id="IPR005170">
    <property type="entry name" value="Transptr-assoc_dom"/>
</dbReference>
<dbReference type="Gene3D" id="3.30.465.10">
    <property type="match status" value="1"/>
</dbReference>
<feature type="domain" description="CNNM transmembrane" evidence="12">
    <location>
        <begin position="1"/>
        <end position="202"/>
    </location>
</feature>
<sequence length="458" mass="49140">MTELALLLLSLILVAACGLFVAAEFAFLTVDRNHVESRAAEGDPGARGVLAALRTLSTQLSGAQLGITITNLAIGFLSEPALAALIAPGLSRLGLDGAGSRAVSLTLAMLLSTTLTMVFGELVPKNLAIALPERTARAVQAPMRGFTIATKPMITLLNGSANRALRRMGIEPTEELASARSPEELHFLVARSAREGTLPEDTAELVQRSIEFGERRASDVMTPRTRVDFVHIGDSVADVVGHVHETGHARFPVLDAETDRVVGVITTRQVLRVPAADRSRVAVTDVMDTPVLVPGSIDLDSLLGDLRDGSQQIAVVIDEYGGVDGIVTLEDLIEEITGELEDEHDTPVTARQTRPGTWEVSGLLRPDEVEEITGVLLPEDAEYETLAGLIVDRLNRLAERGDVVDVTGEDEEHRRYPVSLTVTGLDALRVDRVRIDVGEALPDDDNTATTAPTTDDRR</sequence>
<dbReference type="GO" id="GO:0050660">
    <property type="term" value="F:flavin adenine dinucleotide binding"/>
    <property type="evidence" value="ECO:0007669"/>
    <property type="project" value="InterPro"/>
</dbReference>
<dbReference type="InterPro" id="IPR036318">
    <property type="entry name" value="FAD-bd_PCMH-like_sf"/>
</dbReference>
<protein>
    <recommendedName>
        <fullName evidence="15">Transporter</fullName>
    </recommendedName>
</protein>
<proteinExistence type="inferred from homology"/>
<evidence type="ECO:0000256" key="7">
    <source>
        <dbReference type="ARBA" id="ARBA00023122"/>
    </source>
</evidence>
<dbReference type="eggNOG" id="COG1253">
    <property type="taxonomic scope" value="Bacteria"/>
</dbReference>
<evidence type="ECO:0000256" key="8">
    <source>
        <dbReference type="ARBA" id="ARBA00023136"/>
    </source>
</evidence>
<dbReference type="PROSITE" id="PS51846">
    <property type="entry name" value="CNNM"/>
    <property type="match status" value="1"/>
</dbReference>
<dbReference type="CDD" id="cd04590">
    <property type="entry name" value="CBS_pair_CorC_HlyC_assoc"/>
    <property type="match status" value="1"/>
</dbReference>
<dbReference type="SMART" id="SM00116">
    <property type="entry name" value="CBS"/>
    <property type="match status" value="2"/>
</dbReference>
<dbReference type="GO" id="GO:0005886">
    <property type="term" value="C:plasma membrane"/>
    <property type="evidence" value="ECO:0007669"/>
    <property type="project" value="UniProtKB-SubCell"/>
</dbReference>
<evidence type="ECO:0000313" key="14">
    <source>
        <dbReference type="Proteomes" id="UP000008495"/>
    </source>
</evidence>
<evidence type="ECO:0000256" key="3">
    <source>
        <dbReference type="ARBA" id="ARBA00022475"/>
    </source>
</evidence>
<feature type="domain" description="CBS" evidence="11">
    <location>
        <begin position="286"/>
        <end position="343"/>
    </location>
</feature>
<dbReference type="PROSITE" id="PS51371">
    <property type="entry name" value="CBS"/>
    <property type="match status" value="2"/>
</dbReference>
<dbReference type="PANTHER" id="PTHR43099">
    <property type="entry name" value="UPF0053 PROTEIN YRKA"/>
    <property type="match status" value="1"/>
</dbReference>
<dbReference type="Pfam" id="PF00571">
    <property type="entry name" value="CBS"/>
    <property type="match status" value="2"/>
</dbReference>
<dbReference type="SUPFAM" id="SSF54631">
    <property type="entry name" value="CBS-domain pair"/>
    <property type="match status" value="1"/>
</dbReference>
<dbReference type="InterPro" id="IPR000644">
    <property type="entry name" value="CBS_dom"/>
</dbReference>
<reference evidence="13 14" key="1">
    <citation type="submission" date="2012-08" db="EMBL/GenBank/DDBJ databases">
        <title>Whole genome shotgun sequence of Austwickia chelonae NBRC 105200.</title>
        <authorList>
            <person name="Yoshida I."/>
            <person name="Hosoyama A."/>
            <person name="Tsuchikane K."/>
            <person name="Katsumata H."/>
            <person name="Ando Y."/>
            <person name="Ohji S."/>
            <person name="Hamada M."/>
            <person name="Tamura T."/>
            <person name="Yamazoe A."/>
            <person name="Yamazaki S."/>
            <person name="Fujita N."/>
        </authorList>
    </citation>
    <scope>NUCLEOTIDE SEQUENCE [LARGE SCALE GENOMIC DNA]</scope>
    <source>
        <strain evidence="13 14">NBRC 105200</strain>
    </source>
</reference>
<dbReference type="PANTHER" id="PTHR43099:SF6">
    <property type="entry name" value="UPF0053 PROTEIN RV1842C"/>
    <property type="match status" value="1"/>
</dbReference>
<keyword evidence="4 10" id="KW-0812">Transmembrane</keyword>
<dbReference type="STRING" id="100225.SAMN05421595_2335"/>
<dbReference type="AlphaFoldDB" id="K6UN48"/>
<gene>
    <name evidence="13" type="ORF">AUCHE_16_01000</name>
</gene>
<dbReference type="InterPro" id="IPR051676">
    <property type="entry name" value="UPF0053_domain"/>
</dbReference>
<evidence type="ECO:0000256" key="1">
    <source>
        <dbReference type="ARBA" id="ARBA00004651"/>
    </source>
</evidence>
<evidence type="ECO:0000259" key="12">
    <source>
        <dbReference type="PROSITE" id="PS51846"/>
    </source>
</evidence>
<dbReference type="Gene3D" id="3.10.580.10">
    <property type="entry name" value="CBS-domain"/>
    <property type="match status" value="1"/>
</dbReference>
<evidence type="ECO:0000313" key="13">
    <source>
        <dbReference type="EMBL" id="GAB78681.1"/>
    </source>
</evidence>
<dbReference type="OrthoDB" id="110231at2"/>
<organism evidence="13 14">
    <name type="scientific">Austwickia chelonae NBRC 105200</name>
    <dbReference type="NCBI Taxonomy" id="1184607"/>
    <lineage>
        <taxon>Bacteria</taxon>
        <taxon>Bacillati</taxon>
        <taxon>Actinomycetota</taxon>
        <taxon>Actinomycetes</taxon>
        <taxon>Micrococcales</taxon>
        <taxon>Dermatophilaceae</taxon>
        <taxon>Austwickia</taxon>
    </lineage>
</organism>
<comment type="subcellular location">
    <subcellularLocation>
        <location evidence="1">Cell membrane</location>
        <topology evidence="1">Multi-pass membrane protein</topology>
    </subcellularLocation>
</comment>